<evidence type="ECO:0000256" key="1">
    <source>
        <dbReference type="SAM" id="MobiDB-lite"/>
    </source>
</evidence>
<accession>A0A8S5SS48</accession>
<evidence type="ECO:0000313" key="2">
    <source>
        <dbReference type="EMBL" id="DAF53635.1"/>
    </source>
</evidence>
<organism evidence="2">
    <name type="scientific">Siphoviridae sp. ctRIT4</name>
    <dbReference type="NCBI Taxonomy" id="2827869"/>
    <lineage>
        <taxon>Viruses</taxon>
        <taxon>Duplodnaviria</taxon>
        <taxon>Heunggongvirae</taxon>
        <taxon>Uroviricota</taxon>
        <taxon>Caudoviricetes</taxon>
    </lineage>
</organism>
<feature type="compositionally biased region" description="Acidic residues" evidence="1">
    <location>
        <begin position="42"/>
        <end position="66"/>
    </location>
</feature>
<protein>
    <submittedName>
        <fullName evidence="2">HeH/LEM domain</fullName>
    </submittedName>
</protein>
<feature type="region of interest" description="Disordered" evidence="1">
    <location>
        <begin position="24"/>
        <end position="66"/>
    </location>
</feature>
<sequence length="99" mass="10991">MVEMIAPYTGVRIEVPDEAAERYIDRGYAPAGHLTPPLSAADQEEPEEEQESEEPEEAPGIDEDSSVAEIRAYAIERGIELPKRAKREELLKIVLGEEA</sequence>
<name>A0A8S5SS48_9CAUD</name>
<dbReference type="EMBL" id="BK032660">
    <property type="protein sequence ID" value="DAF53635.1"/>
    <property type="molecule type" value="Genomic_DNA"/>
</dbReference>
<proteinExistence type="predicted"/>
<reference evidence="2" key="1">
    <citation type="journal article" date="2021" name="Proc. Natl. Acad. Sci. U.S.A.">
        <title>A Catalog of Tens of Thousands of Viruses from Human Metagenomes Reveals Hidden Associations with Chronic Diseases.</title>
        <authorList>
            <person name="Tisza M.J."/>
            <person name="Buck C.B."/>
        </authorList>
    </citation>
    <scope>NUCLEOTIDE SEQUENCE</scope>
    <source>
        <strain evidence="2">CtRIT4</strain>
    </source>
</reference>